<dbReference type="Proteomes" id="UP000314294">
    <property type="component" value="Unassembled WGS sequence"/>
</dbReference>
<reference evidence="2 3" key="1">
    <citation type="submission" date="2019-03" db="EMBL/GenBank/DDBJ databases">
        <title>First draft genome of Liparis tanakae, snailfish: a comprehensive survey of snailfish specific genes.</title>
        <authorList>
            <person name="Kim W."/>
            <person name="Song I."/>
            <person name="Jeong J.-H."/>
            <person name="Kim D."/>
            <person name="Kim S."/>
            <person name="Ryu S."/>
            <person name="Song J.Y."/>
            <person name="Lee S.K."/>
        </authorList>
    </citation>
    <scope>NUCLEOTIDE SEQUENCE [LARGE SCALE GENOMIC DNA]</scope>
    <source>
        <tissue evidence="2">Muscle</tissue>
    </source>
</reference>
<protein>
    <submittedName>
        <fullName evidence="2">Uncharacterized protein</fullName>
    </submittedName>
</protein>
<dbReference type="AlphaFoldDB" id="A0A4Z2IFQ3"/>
<evidence type="ECO:0000313" key="3">
    <source>
        <dbReference type="Proteomes" id="UP000314294"/>
    </source>
</evidence>
<feature type="compositionally biased region" description="Basic and acidic residues" evidence="1">
    <location>
        <begin position="134"/>
        <end position="148"/>
    </location>
</feature>
<feature type="region of interest" description="Disordered" evidence="1">
    <location>
        <begin position="127"/>
        <end position="148"/>
    </location>
</feature>
<evidence type="ECO:0000313" key="2">
    <source>
        <dbReference type="EMBL" id="TNN76778.1"/>
    </source>
</evidence>
<gene>
    <name evidence="2" type="ORF">EYF80_013027</name>
</gene>
<evidence type="ECO:0000256" key="1">
    <source>
        <dbReference type="SAM" id="MobiDB-lite"/>
    </source>
</evidence>
<dbReference type="EMBL" id="SRLO01000090">
    <property type="protein sequence ID" value="TNN76778.1"/>
    <property type="molecule type" value="Genomic_DNA"/>
</dbReference>
<comment type="caution">
    <text evidence="2">The sequence shown here is derived from an EMBL/GenBank/DDBJ whole genome shotgun (WGS) entry which is preliminary data.</text>
</comment>
<name>A0A4Z2IFQ3_9TELE</name>
<organism evidence="2 3">
    <name type="scientific">Liparis tanakae</name>
    <name type="common">Tanaka's snailfish</name>
    <dbReference type="NCBI Taxonomy" id="230148"/>
    <lineage>
        <taxon>Eukaryota</taxon>
        <taxon>Metazoa</taxon>
        <taxon>Chordata</taxon>
        <taxon>Craniata</taxon>
        <taxon>Vertebrata</taxon>
        <taxon>Euteleostomi</taxon>
        <taxon>Actinopterygii</taxon>
        <taxon>Neopterygii</taxon>
        <taxon>Teleostei</taxon>
        <taxon>Neoteleostei</taxon>
        <taxon>Acanthomorphata</taxon>
        <taxon>Eupercaria</taxon>
        <taxon>Perciformes</taxon>
        <taxon>Cottioidei</taxon>
        <taxon>Cottales</taxon>
        <taxon>Liparidae</taxon>
        <taxon>Liparis</taxon>
    </lineage>
</organism>
<accession>A0A4Z2IFQ3</accession>
<sequence>MDGDNQVGHYEGNLKDKVVTLQEQLIVVEVNYRKHHQPNSCSAPAVQFVELLPCGLLECTAVSSLGQWVQSSTSRRRGSRRRFAGLLRFAAENMKLDVLILSNSLLLITLLLQLQHVSSHCPPSMHLRALGRQSDQRDPSQRRLTGKEKPQVCLQNDLTAVNTS</sequence>
<keyword evidence="3" id="KW-1185">Reference proteome</keyword>
<proteinExistence type="predicted"/>